<dbReference type="PANTHER" id="PTHR11257">
    <property type="entry name" value="CHEMOSENSORY PROTEIN-RELATED"/>
    <property type="match status" value="1"/>
</dbReference>
<keyword evidence="1" id="KW-0732">Signal</keyword>
<dbReference type="InterPro" id="IPR005055">
    <property type="entry name" value="A10/PebIII"/>
</dbReference>
<protein>
    <submittedName>
        <fullName evidence="2">Ejaculatory bulb-specific protein 3</fullName>
    </submittedName>
</protein>
<evidence type="ECO:0000256" key="1">
    <source>
        <dbReference type="SAM" id="SignalP"/>
    </source>
</evidence>
<dbReference type="Gene3D" id="1.10.2080.10">
    <property type="entry name" value="Insect odorant-binding protein A10/Ejaculatory bulb-specific protein 3"/>
    <property type="match status" value="1"/>
</dbReference>
<evidence type="ECO:0000313" key="2">
    <source>
        <dbReference type="EMBL" id="CAG6744323.1"/>
    </source>
</evidence>
<dbReference type="InterPro" id="IPR036682">
    <property type="entry name" value="OS_D_A10/PebIII_sf"/>
</dbReference>
<proteinExistence type="predicted"/>
<reference evidence="2" key="1">
    <citation type="submission" date="2021-05" db="EMBL/GenBank/DDBJ databases">
        <authorList>
            <person name="Alioto T."/>
            <person name="Alioto T."/>
            <person name="Gomez Garrido J."/>
        </authorList>
    </citation>
    <scope>NUCLEOTIDE SEQUENCE</scope>
</reference>
<dbReference type="EMBL" id="HBUF01464026">
    <property type="protein sequence ID" value="CAG6744322.1"/>
    <property type="molecule type" value="Transcribed_RNA"/>
</dbReference>
<accession>A0A8D8ZAX7</accession>
<feature type="signal peptide" evidence="1">
    <location>
        <begin position="1"/>
        <end position="31"/>
    </location>
</feature>
<dbReference type="SUPFAM" id="SSF100910">
    <property type="entry name" value="Chemosensory protein Csp2"/>
    <property type="match status" value="1"/>
</dbReference>
<organism evidence="2">
    <name type="scientific">Cacopsylla melanoneura</name>
    <dbReference type="NCBI Taxonomy" id="428564"/>
    <lineage>
        <taxon>Eukaryota</taxon>
        <taxon>Metazoa</taxon>
        <taxon>Ecdysozoa</taxon>
        <taxon>Arthropoda</taxon>
        <taxon>Hexapoda</taxon>
        <taxon>Insecta</taxon>
        <taxon>Pterygota</taxon>
        <taxon>Neoptera</taxon>
        <taxon>Paraneoptera</taxon>
        <taxon>Hemiptera</taxon>
        <taxon>Sternorrhyncha</taxon>
        <taxon>Psylloidea</taxon>
        <taxon>Psyllidae</taxon>
        <taxon>Psyllinae</taxon>
        <taxon>Cacopsylla</taxon>
    </lineage>
</organism>
<dbReference type="EMBL" id="HBUF01679342">
    <property type="protein sequence ID" value="CAG6792066.1"/>
    <property type="molecule type" value="Transcribed_RNA"/>
</dbReference>
<dbReference type="Pfam" id="PF03392">
    <property type="entry name" value="OS-D"/>
    <property type="match status" value="1"/>
</dbReference>
<dbReference type="AlphaFoldDB" id="A0A8D8ZAX7"/>
<dbReference type="EMBL" id="HBUF01464027">
    <property type="protein sequence ID" value="CAG6744323.1"/>
    <property type="molecule type" value="Transcribed_RNA"/>
</dbReference>
<feature type="chain" id="PRO_5036262671" evidence="1">
    <location>
        <begin position="32"/>
        <end position="122"/>
    </location>
</feature>
<dbReference type="EMBL" id="HBUF01312602">
    <property type="protein sequence ID" value="CAG6693456.1"/>
    <property type="molecule type" value="Transcribed_RNA"/>
</dbReference>
<name>A0A8D8ZAX7_9HEMI</name>
<dbReference type="EMBL" id="HBUF01679341">
    <property type="protein sequence ID" value="CAG6792065.1"/>
    <property type="molecule type" value="Transcribed_RNA"/>
</dbReference>
<dbReference type="PANTHER" id="PTHR11257:SF11">
    <property type="entry name" value="CHEMOSENSORY PROTEIN 17"/>
    <property type="match status" value="1"/>
</dbReference>
<sequence>MISIPSPTTAITAAILFITLTTLSNITPSLAAPQRSAFGNDDVNKYLSNPKYVEQQIDCVLDRSGCDSIGRNLKAAIPLALRENCRACSSKQVENARKLGSYISQHYPREWSQIQAKYGAGK</sequence>